<proteinExistence type="predicted"/>
<reference evidence="2 3" key="1">
    <citation type="submission" date="2019-05" db="EMBL/GenBank/DDBJ databases">
        <title>Another draft genome of Portunus trituberculatus and its Hox gene families provides insights of decapod evolution.</title>
        <authorList>
            <person name="Jeong J.-H."/>
            <person name="Song I."/>
            <person name="Kim S."/>
            <person name="Choi T."/>
            <person name="Kim D."/>
            <person name="Ryu S."/>
            <person name="Kim W."/>
        </authorList>
    </citation>
    <scope>NUCLEOTIDE SEQUENCE [LARGE SCALE GENOMIC DNA]</scope>
    <source>
        <tissue evidence="2">Muscle</tissue>
    </source>
</reference>
<keyword evidence="3" id="KW-1185">Reference proteome</keyword>
<dbReference type="Proteomes" id="UP000324222">
    <property type="component" value="Unassembled WGS sequence"/>
</dbReference>
<gene>
    <name evidence="2" type="ORF">E2C01_016042</name>
</gene>
<comment type="caution">
    <text evidence="2">The sequence shown here is derived from an EMBL/GenBank/DDBJ whole genome shotgun (WGS) entry which is preliminary data.</text>
</comment>
<accession>A0A5B7DPH5</accession>
<evidence type="ECO:0000313" key="2">
    <source>
        <dbReference type="EMBL" id="MPC23007.1"/>
    </source>
</evidence>
<evidence type="ECO:0000313" key="3">
    <source>
        <dbReference type="Proteomes" id="UP000324222"/>
    </source>
</evidence>
<feature type="region of interest" description="Disordered" evidence="1">
    <location>
        <begin position="1"/>
        <end position="21"/>
    </location>
</feature>
<dbReference type="EMBL" id="VSRR010001153">
    <property type="protein sequence ID" value="MPC23007.1"/>
    <property type="molecule type" value="Genomic_DNA"/>
</dbReference>
<protein>
    <submittedName>
        <fullName evidence="2">Uncharacterized protein</fullName>
    </submittedName>
</protein>
<sequence>MITAVTGVSQRWPGKAQRWRPGQQTCMQHKEHRQAGPPLSTQRGGGSYWAGIPTETCARAISTPSPPKVFIKRGRQVTSSFKMQDEAPHGIIDIPGRHARTPPLLRSTEKPTLLEIGSLTEMYPPASAWV</sequence>
<name>A0A5B7DPH5_PORTR</name>
<evidence type="ECO:0000256" key="1">
    <source>
        <dbReference type="SAM" id="MobiDB-lite"/>
    </source>
</evidence>
<dbReference type="AlphaFoldDB" id="A0A5B7DPH5"/>
<organism evidence="2 3">
    <name type="scientific">Portunus trituberculatus</name>
    <name type="common">Swimming crab</name>
    <name type="synonym">Neptunus trituberculatus</name>
    <dbReference type="NCBI Taxonomy" id="210409"/>
    <lineage>
        <taxon>Eukaryota</taxon>
        <taxon>Metazoa</taxon>
        <taxon>Ecdysozoa</taxon>
        <taxon>Arthropoda</taxon>
        <taxon>Crustacea</taxon>
        <taxon>Multicrustacea</taxon>
        <taxon>Malacostraca</taxon>
        <taxon>Eumalacostraca</taxon>
        <taxon>Eucarida</taxon>
        <taxon>Decapoda</taxon>
        <taxon>Pleocyemata</taxon>
        <taxon>Brachyura</taxon>
        <taxon>Eubrachyura</taxon>
        <taxon>Portunoidea</taxon>
        <taxon>Portunidae</taxon>
        <taxon>Portuninae</taxon>
        <taxon>Portunus</taxon>
    </lineage>
</organism>